<dbReference type="GO" id="GO:0008168">
    <property type="term" value="F:methyltransferase activity"/>
    <property type="evidence" value="ECO:0007669"/>
    <property type="project" value="UniProtKB-KW"/>
</dbReference>
<protein>
    <submittedName>
        <fullName evidence="1">Class I SAM-dependent methyltransferase</fullName>
    </submittedName>
</protein>
<sequence length="227" mass="24511">MEGFYHSGGAPAIMRVAHIPDELYPLLQMEALVSLDTALRHDCDAIIELGCYDGRALEVAKAARIPYYGVDIDPDAISTLERRIADESLSATSKAFLGDVMASGVWSTSVDSRRPLQVIPFNLLGNLEEPTEFLRELGKLGGLAVVSLFNEEQRTTTFRRLYYRACGIDPLEESFGDYGGILFSGGGGFHSQSFSAAGILSLLQEAGLAPIRQSSNQVGCCITVNLG</sequence>
<dbReference type="SUPFAM" id="SSF53335">
    <property type="entry name" value="S-adenosyl-L-methionine-dependent methyltransferases"/>
    <property type="match status" value="1"/>
</dbReference>
<proteinExistence type="predicted"/>
<evidence type="ECO:0000313" key="2">
    <source>
        <dbReference type="Proteomes" id="UP001257627"/>
    </source>
</evidence>
<keyword evidence="1" id="KW-0808">Transferase</keyword>
<keyword evidence="2" id="KW-1185">Reference proteome</keyword>
<dbReference type="CDD" id="cd02440">
    <property type="entry name" value="AdoMet_MTases"/>
    <property type="match status" value="1"/>
</dbReference>
<reference evidence="1 2" key="1">
    <citation type="submission" date="2023-02" db="EMBL/GenBank/DDBJ databases">
        <authorList>
            <person name="Maleckis M."/>
        </authorList>
    </citation>
    <scope>NUCLEOTIDE SEQUENCE [LARGE SCALE GENOMIC DNA]</scope>
    <source>
        <strain evidence="1 2">P8-A2</strain>
    </source>
</reference>
<name>A0ABU3UXS2_9ACTN</name>
<dbReference type="GO" id="GO:0032259">
    <property type="term" value="P:methylation"/>
    <property type="evidence" value="ECO:0007669"/>
    <property type="project" value="UniProtKB-KW"/>
</dbReference>
<dbReference type="Proteomes" id="UP001257627">
    <property type="component" value="Unassembled WGS sequence"/>
</dbReference>
<accession>A0ABU3UXS2</accession>
<keyword evidence="1" id="KW-0489">Methyltransferase</keyword>
<dbReference type="InterPro" id="IPR029063">
    <property type="entry name" value="SAM-dependent_MTases_sf"/>
</dbReference>
<comment type="caution">
    <text evidence="1">The sequence shown here is derived from an EMBL/GenBank/DDBJ whole genome shotgun (WGS) entry which is preliminary data.</text>
</comment>
<dbReference type="EMBL" id="JARAKF010000001">
    <property type="protein sequence ID" value="MDU8998733.1"/>
    <property type="molecule type" value="Genomic_DNA"/>
</dbReference>
<organism evidence="1 2">
    <name type="scientific">Streptomyces mirabilis</name>
    <dbReference type="NCBI Taxonomy" id="68239"/>
    <lineage>
        <taxon>Bacteria</taxon>
        <taxon>Bacillati</taxon>
        <taxon>Actinomycetota</taxon>
        <taxon>Actinomycetes</taxon>
        <taxon>Kitasatosporales</taxon>
        <taxon>Streptomycetaceae</taxon>
        <taxon>Streptomyces</taxon>
    </lineage>
</organism>
<dbReference type="Pfam" id="PF13489">
    <property type="entry name" value="Methyltransf_23"/>
    <property type="match status" value="1"/>
</dbReference>
<dbReference type="Gene3D" id="3.40.50.150">
    <property type="entry name" value="Vaccinia Virus protein VP39"/>
    <property type="match status" value="1"/>
</dbReference>
<evidence type="ECO:0000313" key="1">
    <source>
        <dbReference type="EMBL" id="MDU8998733.1"/>
    </source>
</evidence>
<gene>
    <name evidence="1" type="ORF">PU648_41505</name>
</gene>
<dbReference type="RefSeq" id="WP_316735384.1">
    <property type="nucleotide sequence ID" value="NZ_JARAKF010000001.1"/>
</dbReference>